<feature type="region of interest" description="Disordered" evidence="1">
    <location>
        <begin position="1"/>
        <end position="40"/>
    </location>
</feature>
<dbReference type="EMBL" id="KN714763">
    <property type="protein sequence ID" value="KUI60957.1"/>
    <property type="molecule type" value="Genomic_DNA"/>
</dbReference>
<dbReference type="Proteomes" id="UP000078576">
    <property type="component" value="Unassembled WGS sequence"/>
</dbReference>
<sequence>MNNSPRGRPTGKSSTGGNGKPGQSKPRSQSSKRSTESLEKSNQEWMLIGFRTMSKHFILDLTPSINAH</sequence>
<reference evidence="3" key="1">
    <citation type="submission" date="2014-12" db="EMBL/GenBank/DDBJ databases">
        <title>Genome Sequence of Valsa Canker Pathogens Uncovers a Specific Adaption of Colonization on Woody Bark.</title>
        <authorList>
            <person name="Yin Z."/>
            <person name="Liu H."/>
            <person name="Gao X."/>
            <person name="Li Z."/>
            <person name="Song N."/>
            <person name="Ke X."/>
            <person name="Dai Q."/>
            <person name="Wu Y."/>
            <person name="Sun Y."/>
            <person name="Xu J.-R."/>
            <person name="Kang Z.K."/>
            <person name="Wang L."/>
            <person name="Huang L."/>
        </authorList>
    </citation>
    <scope>NUCLEOTIDE SEQUENCE [LARGE SCALE GENOMIC DNA]</scope>
    <source>
        <strain evidence="3">SXYL134</strain>
    </source>
</reference>
<proteinExistence type="predicted"/>
<organism evidence="2 3">
    <name type="scientific">Cytospora mali</name>
    <name type="common">Apple Valsa canker fungus</name>
    <name type="synonym">Valsa mali</name>
    <dbReference type="NCBI Taxonomy" id="578113"/>
    <lineage>
        <taxon>Eukaryota</taxon>
        <taxon>Fungi</taxon>
        <taxon>Dikarya</taxon>
        <taxon>Ascomycota</taxon>
        <taxon>Pezizomycotina</taxon>
        <taxon>Sordariomycetes</taxon>
        <taxon>Sordariomycetidae</taxon>
        <taxon>Diaporthales</taxon>
        <taxon>Cytosporaceae</taxon>
        <taxon>Cytospora</taxon>
    </lineage>
</organism>
<protein>
    <submittedName>
        <fullName evidence="2">Uncharacterized protein</fullName>
    </submittedName>
</protein>
<feature type="compositionally biased region" description="Low complexity" evidence="1">
    <location>
        <begin position="21"/>
        <end position="32"/>
    </location>
</feature>
<evidence type="ECO:0000313" key="2">
    <source>
        <dbReference type="EMBL" id="KUI60957.1"/>
    </source>
</evidence>
<evidence type="ECO:0000256" key="1">
    <source>
        <dbReference type="SAM" id="MobiDB-lite"/>
    </source>
</evidence>
<gene>
    <name evidence="2" type="ORF">VP1G_11171</name>
</gene>
<keyword evidence="3" id="KW-1185">Reference proteome</keyword>
<evidence type="ECO:0000313" key="3">
    <source>
        <dbReference type="Proteomes" id="UP000078576"/>
    </source>
</evidence>
<name>A0A194VAA8_CYTMA</name>
<dbReference type="AlphaFoldDB" id="A0A194VAA8"/>
<accession>A0A194VAA8</accession>
<feature type="compositionally biased region" description="Polar residues" evidence="1">
    <location>
        <begin position="1"/>
        <end position="13"/>
    </location>
</feature>